<keyword evidence="3" id="KW-1185">Reference proteome</keyword>
<dbReference type="Gene3D" id="3.40.1440.10">
    <property type="entry name" value="GIY-YIG endonuclease"/>
    <property type="match status" value="1"/>
</dbReference>
<evidence type="ECO:0000313" key="3">
    <source>
        <dbReference type="Proteomes" id="UP000468443"/>
    </source>
</evidence>
<proteinExistence type="predicted"/>
<evidence type="ECO:0000313" key="2">
    <source>
        <dbReference type="EMBL" id="NER10040.1"/>
    </source>
</evidence>
<gene>
    <name evidence="2" type="ORF">GWK09_05905</name>
</gene>
<dbReference type="Gene3D" id="1.10.10.10">
    <property type="entry name" value="Winged helix-like DNA-binding domain superfamily/Winged helix DNA-binding domain"/>
    <property type="match status" value="2"/>
</dbReference>
<dbReference type="InterPro" id="IPR036388">
    <property type="entry name" value="WH-like_DNA-bd_sf"/>
</dbReference>
<reference evidence="2 3" key="1">
    <citation type="submission" date="2020-01" db="EMBL/GenBank/DDBJ databases">
        <title>Muriicola jejuensis KCTC 22299.</title>
        <authorList>
            <person name="Wang G."/>
        </authorList>
    </citation>
    <scope>NUCLEOTIDE SEQUENCE [LARGE SCALE GENOMIC DNA]</scope>
    <source>
        <strain evidence="2 3">KCTC 22299</strain>
    </source>
</reference>
<dbReference type="SMART" id="SM00497">
    <property type="entry name" value="IENR1"/>
    <property type="match status" value="2"/>
</dbReference>
<dbReference type="Pfam" id="PF07453">
    <property type="entry name" value="NUMOD1"/>
    <property type="match status" value="2"/>
</dbReference>
<dbReference type="InterPro" id="IPR000305">
    <property type="entry name" value="GIY-YIG_endonuc"/>
</dbReference>
<comment type="caution">
    <text evidence="2">The sequence shown here is derived from an EMBL/GenBank/DDBJ whole genome shotgun (WGS) entry which is preliminary data.</text>
</comment>
<dbReference type="Proteomes" id="UP000468443">
    <property type="component" value="Unassembled WGS sequence"/>
</dbReference>
<dbReference type="EMBL" id="JAABOP010000001">
    <property type="protein sequence ID" value="NER10040.1"/>
    <property type="molecule type" value="Genomic_DNA"/>
</dbReference>
<protein>
    <submittedName>
        <fullName evidence="2">GIY-YIG nuclease family protein</fullName>
    </submittedName>
</protein>
<dbReference type="RefSeq" id="WP_163692064.1">
    <property type="nucleotide sequence ID" value="NZ_FXTW01000001.1"/>
</dbReference>
<feature type="domain" description="GIY-YIG" evidence="1">
    <location>
        <begin position="2"/>
        <end position="88"/>
    </location>
</feature>
<organism evidence="2 3">
    <name type="scientific">Muriicola jejuensis</name>
    <dbReference type="NCBI Taxonomy" id="504488"/>
    <lineage>
        <taxon>Bacteria</taxon>
        <taxon>Pseudomonadati</taxon>
        <taxon>Bacteroidota</taxon>
        <taxon>Flavobacteriia</taxon>
        <taxon>Flavobacteriales</taxon>
        <taxon>Flavobacteriaceae</taxon>
        <taxon>Muriicola</taxon>
    </lineage>
</organism>
<dbReference type="SMART" id="SM00465">
    <property type="entry name" value="GIYc"/>
    <property type="match status" value="1"/>
</dbReference>
<name>A0A6P0UC21_9FLAO</name>
<sequence>MLKRIIYKALHRASGRVYIGATTKDLEDRIEDHIQKANKGIGSYFQEAIGTYGPEAFTWEQIDTANSLNELADKEQEYILKYDALENGFNQDSGGGFKKKVYQYDIDTIAILAEYDSLEEAGNSVDAHKNCIAKACSGENRTCKGYYWSYKGPEHFVPPVEGRRKLVIQIDLEGNILAEYSSVAEASVKTGISKTCISRCCRGERDKSGGFRWYYLD</sequence>
<dbReference type="InterPro" id="IPR035901">
    <property type="entry name" value="GIY-YIG_endonuc_sf"/>
</dbReference>
<dbReference type="CDD" id="cd10443">
    <property type="entry name" value="GIY-YIG_HE_Tlr8p_PBC-V_like"/>
    <property type="match status" value="1"/>
</dbReference>
<dbReference type="AlphaFoldDB" id="A0A6P0UC21"/>
<dbReference type="SUPFAM" id="SSF82771">
    <property type="entry name" value="GIY-YIG endonuclease"/>
    <property type="match status" value="1"/>
</dbReference>
<dbReference type="PROSITE" id="PS50164">
    <property type="entry name" value="GIY_YIG"/>
    <property type="match status" value="1"/>
</dbReference>
<accession>A0A6P0UC21</accession>
<dbReference type="Pfam" id="PF01541">
    <property type="entry name" value="GIY-YIG"/>
    <property type="match status" value="1"/>
</dbReference>
<dbReference type="InterPro" id="IPR010896">
    <property type="entry name" value="NUMOD1"/>
</dbReference>
<dbReference type="InterPro" id="IPR003647">
    <property type="entry name" value="Intron_nuc_1_rpt"/>
</dbReference>
<evidence type="ECO:0000259" key="1">
    <source>
        <dbReference type="PROSITE" id="PS50164"/>
    </source>
</evidence>